<protein>
    <submittedName>
        <fullName evidence="1">5872_t:CDS:1</fullName>
    </submittedName>
</protein>
<dbReference type="Proteomes" id="UP000789405">
    <property type="component" value="Unassembled WGS sequence"/>
</dbReference>
<name>A0A9N9NR49_9GLOM</name>
<evidence type="ECO:0000313" key="1">
    <source>
        <dbReference type="EMBL" id="CAG8753660.1"/>
    </source>
</evidence>
<feature type="non-terminal residue" evidence="1">
    <location>
        <position position="1"/>
    </location>
</feature>
<reference evidence="1" key="1">
    <citation type="submission" date="2021-06" db="EMBL/GenBank/DDBJ databases">
        <authorList>
            <person name="Kallberg Y."/>
            <person name="Tangrot J."/>
            <person name="Rosling A."/>
        </authorList>
    </citation>
    <scope>NUCLEOTIDE SEQUENCE</scope>
    <source>
        <strain evidence="1">MA453B</strain>
    </source>
</reference>
<dbReference type="AlphaFoldDB" id="A0A9N9NR49"/>
<dbReference type="OrthoDB" id="2448074at2759"/>
<evidence type="ECO:0000313" key="2">
    <source>
        <dbReference type="Proteomes" id="UP000789405"/>
    </source>
</evidence>
<proteinExistence type="predicted"/>
<accession>A0A9N9NR49</accession>
<dbReference type="EMBL" id="CAJVPY010015785">
    <property type="protein sequence ID" value="CAG8753660.1"/>
    <property type="molecule type" value="Genomic_DNA"/>
</dbReference>
<comment type="caution">
    <text evidence="1">The sequence shown here is derived from an EMBL/GenBank/DDBJ whole genome shotgun (WGS) entry which is preliminary data.</text>
</comment>
<organism evidence="1 2">
    <name type="scientific">Dentiscutata erythropus</name>
    <dbReference type="NCBI Taxonomy" id="1348616"/>
    <lineage>
        <taxon>Eukaryota</taxon>
        <taxon>Fungi</taxon>
        <taxon>Fungi incertae sedis</taxon>
        <taxon>Mucoromycota</taxon>
        <taxon>Glomeromycotina</taxon>
        <taxon>Glomeromycetes</taxon>
        <taxon>Diversisporales</taxon>
        <taxon>Gigasporaceae</taxon>
        <taxon>Dentiscutata</taxon>
    </lineage>
</organism>
<gene>
    <name evidence="1" type="ORF">DERYTH_LOCUS17124</name>
</gene>
<sequence>FHFNLIKELPPSTLVLKILAKITVVMNPDPLVNGEYAEFNVSGTLTKNNIITETSFVGVTFLNLSGNYITDIFGRTFGKSCDAGIPFPMTTKTIFTPDLPDPYLIRVTVGNITDDYHVFHACALATVGPAVNSFY</sequence>
<keyword evidence="2" id="KW-1185">Reference proteome</keyword>